<reference evidence="2" key="1">
    <citation type="submission" date="2021-04" db="EMBL/GenBank/DDBJ databases">
        <authorList>
            <person name="Hartkoorn R.C."/>
            <person name="Beaudoing E."/>
            <person name="Hot D."/>
        </authorList>
    </citation>
    <scope>NUCLEOTIDE SEQUENCE</scope>
    <source>
        <strain evidence="2">NRRL B-16292</strain>
    </source>
</reference>
<dbReference type="Pfam" id="PF06276">
    <property type="entry name" value="FhuF"/>
    <property type="match status" value="1"/>
</dbReference>
<proteinExistence type="predicted"/>
<dbReference type="Proteomes" id="UP001059617">
    <property type="component" value="Chromosome"/>
</dbReference>
<sequence length="262" mass="28150">MTALISRGSAEPLAPVVATLAALQHRHGKDSLQGLVPGLVAGPAQGWHSAGELRVPELLDTAARRWSAQPHAAAALAWKCYSYWLALPAVLGFAASRRVPLMTPDHVLVRYSPNQPFLTLALRDPVTAVLATDPIVATDTPGLLIVDDEEELLGVLRRSLVDAHLDPLIDEFRKHVHIGRRTLWGSVASGVAYGLSRAADSLPGPTIDIARRVLTALDAESLVDLTERPGGGLDIQRRTCCLAFTLPTPKVCSTCCIRHQQP</sequence>
<accession>A0ABY5VZ86</accession>
<dbReference type="RefSeq" id="WP_259860203.1">
    <property type="nucleotide sequence ID" value="NZ_BAAAST010000025.1"/>
</dbReference>
<name>A0ABY5VZ86_9ACTN</name>
<reference evidence="2" key="2">
    <citation type="submission" date="2022-09" db="EMBL/GenBank/DDBJ databases">
        <title>Biosynthetic gene clusters of Dactylosporangioum fulvum.</title>
        <authorList>
            <person name="Caradec T."/>
        </authorList>
    </citation>
    <scope>NUCLEOTIDE SEQUENCE</scope>
    <source>
        <strain evidence="2">NRRL B-16292</strain>
    </source>
</reference>
<organism evidence="2 3">
    <name type="scientific">Dactylosporangium fulvum</name>
    <dbReference type="NCBI Taxonomy" id="53359"/>
    <lineage>
        <taxon>Bacteria</taxon>
        <taxon>Bacillati</taxon>
        <taxon>Actinomycetota</taxon>
        <taxon>Actinomycetes</taxon>
        <taxon>Micromonosporales</taxon>
        <taxon>Micromonosporaceae</taxon>
        <taxon>Dactylosporangium</taxon>
    </lineage>
</organism>
<dbReference type="EMBL" id="CP073720">
    <property type="protein sequence ID" value="UWP82431.1"/>
    <property type="molecule type" value="Genomic_DNA"/>
</dbReference>
<keyword evidence="3" id="KW-1185">Reference proteome</keyword>
<feature type="domain" description="Aerobactin siderophore biosynthesis IucA/IucC-like C-terminal" evidence="1">
    <location>
        <begin position="79"/>
        <end position="198"/>
    </location>
</feature>
<protein>
    <recommendedName>
        <fullName evidence="1">Aerobactin siderophore biosynthesis IucA/IucC-like C-terminal domain-containing protein</fullName>
    </recommendedName>
</protein>
<evidence type="ECO:0000313" key="2">
    <source>
        <dbReference type="EMBL" id="UWP82431.1"/>
    </source>
</evidence>
<dbReference type="InterPro" id="IPR022770">
    <property type="entry name" value="IucA/IucC-like_C"/>
</dbReference>
<gene>
    <name evidence="2" type="ORF">Dfulv_46570</name>
</gene>
<evidence type="ECO:0000259" key="1">
    <source>
        <dbReference type="Pfam" id="PF06276"/>
    </source>
</evidence>
<evidence type="ECO:0000313" key="3">
    <source>
        <dbReference type="Proteomes" id="UP001059617"/>
    </source>
</evidence>